<organism evidence="1">
    <name type="scientific">Arundo donax</name>
    <name type="common">Giant reed</name>
    <name type="synonym">Donax arundinaceus</name>
    <dbReference type="NCBI Taxonomy" id="35708"/>
    <lineage>
        <taxon>Eukaryota</taxon>
        <taxon>Viridiplantae</taxon>
        <taxon>Streptophyta</taxon>
        <taxon>Embryophyta</taxon>
        <taxon>Tracheophyta</taxon>
        <taxon>Spermatophyta</taxon>
        <taxon>Magnoliopsida</taxon>
        <taxon>Liliopsida</taxon>
        <taxon>Poales</taxon>
        <taxon>Poaceae</taxon>
        <taxon>PACMAD clade</taxon>
        <taxon>Arundinoideae</taxon>
        <taxon>Arundineae</taxon>
        <taxon>Arundo</taxon>
    </lineage>
</organism>
<dbReference type="EMBL" id="GBRH01177707">
    <property type="protein sequence ID" value="JAE20189.1"/>
    <property type="molecule type" value="Transcribed_RNA"/>
</dbReference>
<protein>
    <submittedName>
        <fullName evidence="1">Uncharacterized protein</fullName>
    </submittedName>
</protein>
<accession>A0A0A9G9T3</accession>
<reference evidence="1" key="2">
    <citation type="journal article" date="2015" name="Data Brief">
        <title>Shoot transcriptome of the giant reed, Arundo donax.</title>
        <authorList>
            <person name="Barrero R.A."/>
            <person name="Guerrero F.D."/>
            <person name="Moolhuijzen P."/>
            <person name="Goolsby J.A."/>
            <person name="Tidwell J."/>
            <person name="Bellgard S.E."/>
            <person name="Bellgard M.I."/>
        </authorList>
    </citation>
    <scope>NUCLEOTIDE SEQUENCE</scope>
    <source>
        <tissue evidence="1">Shoot tissue taken approximately 20 cm above the soil surface</tissue>
    </source>
</reference>
<sequence>MSNRFSASIHDNGPFCNVRSETDESCSSKTLRRSRYSLNTSCDCRVMLYAFHNRKS</sequence>
<evidence type="ECO:0000313" key="1">
    <source>
        <dbReference type="EMBL" id="JAE20189.1"/>
    </source>
</evidence>
<name>A0A0A9G9T3_ARUDO</name>
<dbReference type="AlphaFoldDB" id="A0A0A9G9T3"/>
<proteinExistence type="predicted"/>
<reference evidence="1" key="1">
    <citation type="submission" date="2014-09" db="EMBL/GenBank/DDBJ databases">
        <authorList>
            <person name="Magalhaes I.L.F."/>
            <person name="Oliveira U."/>
            <person name="Santos F.R."/>
            <person name="Vidigal T.H.D.A."/>
            <person name="Brescovit A.D."/>
            <person name="Santos A.J."/>
        </authorList>
    </citation>
    <scope>NUCLEOTIDE SEQUENCE</scope>
    <source>
        <tissue evidence="1">Shoot tissue taken approximately 20 cm above the soil surface</tissue>
    </source>
</reference>